<proteinExistence type="predicted"/>
<dbReference type="STRING" id="597456.A0A0L7R4Q8"/>
<name>A0A0L7R4Q8_9HYME</name>
<dbReference type="EMBL" id="KQ414657">
    <property type="protein sequence ID" value="KOC65819.1"/>
    <property type="molecule type" value="Genomic_DNA"/>
</dbReference>
<reference evidence="2 3" key="1">
    <citation type="submission" date="2015-07" db="EMBL/GenBank/DDBJ databases">
        <title>The genome of Habropoda laboriosa.</title>
        <authorList>
            <person name="Pan H."/>
            <person name="Kapheim K."/>
        </authorList>
    </citation>
    <scope>NUCLEOTIDE SEQUENCE [LARGE SCALE GENOMIC DNA]</scope>
    <source>
        <strain evidence="2">0110345459</strain>
    </source>
</reference>
<feature type="compositionally biased region" description="Polar residues" evidence="1">
    <location>
        <begin position="154"/>
        <end position="163"/>
    </location>
</feature>
<dbReference type="Proteomes" id="UP000053825">
    <property type="component" value="Unassembled WGS sequence"/>
</dbReference>
<evidence type="ECO:0000256" key="1">
    <source>
        <dbReference type="SAM" id="MobiDB-lite"/>
    </source>
</evidence>
<dbReference type="AlphaFoldDB" id="A0A0L7R4Q8"/>
<feature type="region of interest" description="Disordered" evidence="1">
    <location>
        <begin position="133"/>
        <end position="176"/>
    </location>
</feature>
<protein>
    <submittedName>
        <fullName evidence="2">Uncharacterized protein</fullName>
    </submittedName>
</protein>
<dbReference type="OrthoDB" id="6591549at2759"/>
<sequence>MLNILCMVCQAVPLIDLRNTLEENVLNAVGTSACSSTGGCWEWLPVQKVHKSVATVPENLPMSKIQIQREASSIDPNIVLETWGDDAPPSGRKVHQSSLATKQIGNRLSKKDVLMSRSWGAGGMPFSVLYMNPHSPRGNHASTAQQQELRKTESPTPSITHPNSRIALRNGSSTQSRRQYPIIPQLFISYGWGPFGK</sequence>
<evidence type="ECO:0000313" key="3">
    <source>
        <dbReference type="Proteomes" id="UP000053825"/>
    </source>
</evidence>
<accession>A0A0L7R4Q8</accession>
<organism evidence="2 3">
    <name type="scientific">Habropoda laboriosa</name>
    <dbReference type="NCBI Taxonomy" id="597456"/>
    <lineage>
        <taxon>Eukaryota</taxon>
        <taxon>Metazoa</taxon>
        <taxon>Ecdysozoa</taxon>
        <taxon>Arthropoda</taxon>
        <taxon>Hexapoda</taxon>
        <taxon>Insecta</taxon>
        <taxon>Pterygota</taxon>
        <taxon>Neoptera</taxon>
        <taxon>Endopterygota</taxon>
        <taxon>Hymenoptera</taxon>
        <taxon>Apocrita</taxon>
        <taxon>Aculeata</taxon>
        <taxon>Apoidea</taxon>
        <taxon>Anthophila</taxon>
        <taxon>Apidae</taxon>
        <taxon>Habropoda</taxon>
    </lineage>
</organism>
<gene>
    <name evidence="2" type="ORF">WH47_10281</name>
</gene>
<keyword evidence="3" id="KW-1185">Reference proteome</keyword>
<evidence type="ECO:0000313" key="2">
    <source>
        <dbReference type="EMBL" id="KOC65819.1"/>
    </source>
</evidence>